<comment type="catalytic activity">
    <reaction evidence="8 9">
        <text>L-kynurenine + NADPH + O2 + H(+) = 3-hydroxy-L-kynurenine + NADP(+) + H2O</text>
        <dbReference type="Rhea" id="RHEA:20545"/>
        <dbReference type="ChEBI" id="CHEBI:15377"/>
        <dbReference type="ChEBI" id="CHEBI:15378"/>
        <dbReference type="ChEBI" id="CHEBI:15379"/>
        <dbReference type="ChEBI" id="CHEBI:57783"/>
        <dbReference type="ChEBI" id="CHEBI:57959"/>
        <dbReference type="ChEBI" id="CHEBI:58125"/>
        <dbReference type="ChEBI" id="CHEBI:58349"/>
        <dbReference type="EC" id="1.14.13.9"/>
    </reaction>
</comment>
<dbReference type="HOGENOM" id="CLU_023210_0_1_10"/>
<dbReference type="Pfam" id="PF01494">
    <property type="entry name" value="FAD_binding_3"/>
    <property type="match status" value="1"/>
</dbReference>
<evidence type="ECO:0000256" key="9">
    <source>
        <dbReference type="HAMAP-Rule" id="MF_01971"/>
    </source>
</evidence>
<dbReference type="SUPFAM" id="SSF51905">
    <property type="entry name" value="FAD/NAD(P)-binding domain"/>
    <property type="match status" value="1"/>
</dbReference>
<dbReference type="EMBL" id="CP009621">
    <property type="protein sequence ID" value="AKD02935.1"/>
    <property type="molecule type" value="Genomic_DNA"/>
</dbReference>
<evidence type="ECO:0000313" key="13">
    <source>
        <dbReference type="Proteomes" id="UP000033109"/>
    </source>
</evidence>
<dbReference type="PRINTS" id="PR00420">
    <property type="entry name" value="RNGMNOXGNASE"/>
</dbReference>
<dbReference type="EC" id="1.14.13.9" evidence="9"/>
<comment type="cofactor">
    <cofactor evidence="1 9">
        <name>FAD</name>
        <dbReference type="ChEBI" id="CHEBI:57692"/>
    </cofactor>
</comment>
<dbReference type="GO" id="GO:0043420">
    <property type="term" value="P:anthranilate metabolic process"/>
    <property type="evidence" value="ECO:0007669"/>
    <property type="project" value="UniProtKB-UniRule"/>
</dbReference>
<dbReference type="OrthoDB" id="9766816at2"/>
<dbReference type="Proteomes" id="UP000033109">
    <property type="component" value="Chromosome"/>
</dbReference>
<dbReference type="UniPathway" id="UPA00253">
    <property type="reaction ID" value="UER00328"/>
</dbReference>
<keyword evidence="10" id="KW-0812">Transmembrane</keyword>
<keyword evidence="5 9" id="KW-0521">NADP</keyword>
<keyword evidence="7 9" id="KW-0503">Monooxygenase</keyword>
<dbReference type="GO" id="GO:0006569">
    <property type="term" value="P:L-tryptophan catabolic process"/>
    <property type="evidence" value="ECO:0007669"/>
    <property type="project" value="UniProtKB-UniRule"/>
</dbReference>
<organism evidence="12 13">
    <name type="scientific">Pontibacter korlensis</name>
    <dbReference type="NCBI Taxonomy" id="400092"/>
    <lineage>
        <taxon>Bacteria</taxon>
        <taxon>Pseudomonadati</taxon>
        <taxon>Bacteroidota</taxon>
        <taxon>Cytophagia</taxon>
        <taxon>Cytophagales</taxon>
        <taxon>Hymenobacteraceae</taxon>
        <taxon>Pontibacter</taxon>
    </lineage>
</organism>
<evidence type="ECO:0000256" key="5">
    <source>
        <dbReference type="ARBA" id="ARBA00022857"/>
    </source>
</evidence>
<keyword evidence="3 9" id="KW-0662">Pyridine nucleotide biosynthesis</keyword>
<reference evidence="12 13" key="1">
    <citation type="journal article" date="2015" name="Sci. Rep.">
        <title>Unraveling adaptation of Pontibacter korlensis to radiation and infertility in desert through complete genome and comparative transcriptomic analysis.</title>
        <authorList>
            <person name="Dai J."/>
            <person name="Dai W."/>
            <person name="Qiu C."/>
            <person name="Yang Z."/>
            <person name="Zhang Y."/>
            <person name="Zhou M."/>
            <person name="Zhang L."/>
            <person name="Fang C."/>
            <person name="Gao Q."/>
            <person name="Yang Q."/>
            <person name="Li X."/>
            <person name="Wang Z."/>
            <person name="Wang Z."/>
            <person name="Jia Z."/>
            <person name="Chen X."/>
        </authorList>
    </citation>
    <scope>NUCLEOTIDE SEQUENCE [LARGE SCALE GENOMIC DNA]</scope>
    <source>
        <strain evidence="12 13">X14-1T</strain>
    </source>
</reference>
<dbReference type="RefSeq" id="WP_046309954.1">
    <property type="nucleotide sequence ID" value="NZ_CBCSCY010000001.1"/>
</dbReference>
<comment type="function">
    <text evidence="9">Catalyzes the hydroxylation of L-kynurenine (L-Kyn) to form 3-hydroxy-L-kynurenine (L-3OHKyn). Required for synthesis of quinolinic acid.</text>
</comment>
<dbReference type="HAMAP" id="MF_01971">
    <property type="entry name" value="Kynurenine_monooxygenase"/>
    <property type="match status" value="1"/>
</dbReference>
<dbReference type="FunFam" id="3.50.50.60:FF:000185">
    <property type="entry name" value="Kynurenine 3-monooxygenase"/>
    <property type="match status" value="1"/>
</dbReference>
<dbReference type="GO" id="GO:0004502">
    <property type="term" value="F:kynurenine 3-monooxygenase activity"/>
    <property type="evidence" value="ECO:0007669"/>
    <property type="project" value="UniProtKB-UniRule"/>
</dbReference>
<dbReference type="PANTHER" id="PTHR46028">
    <property type="entry name" value="KYNURENINE 3-MONOOXYGENASE"/>
    <property type="match status" value="1"/>
</dbReference>
<dbReference type="GO" id="GO:0070189">
    <property type="term" value="P:kynurenine metabolic process"/>
    <property type="evidence" value="ECO:0007669"/>
    <property type="project" value="TreeGrafter"/>
</dbReference>
<dbReference type="KEGG" id="pko:PKOR_07100"/>
<dbReference type="PANTHER" id="PTHR46028:SF2">
    <property type="entry name" value="KYNURENINE 3-MONOOXYGENASE"/>
    <property type="match status" value="1"/>
</dbReference>
<dbReference type="InterPro" id="IPR027545">
    <property type="entry name" value="Kynurenine_monooxygenase"/>
</dbReference>
<evidence type="ECO:0000256" key="8">
    <source>
        <dbReference type="ARBA" id="ARBA00047818"/>
    </source>
</evidence>
<evidence type="ECO:0000256" key="6">
    <source>
        <dbReference type="ARBA" id="ARBA00023002"/>
    </source>
</evidence>
<dbReference type="STRING" id="400092.PKOR_07100"/>
<dbReference type="InterPro" id="IPR002938">
    <property type="entry name" value="FAD-bd"/>
</dbReference>
<accession>A0A0E3ZEF2</accession>
<comment type="pathway">
    <text evidence="9">Cofactor biosynthesis; NAD(+) biosynthesis; quinolinate from L-kynurenine: step 1/3.</text>
</comment>
<evidence type="ECO:0000256" key="2">
    <source>
        <dbReference type="ARBA" id="ARBA00022630"/>
    </source>
</evidence>
<evidence type="ECO:0000256" key="10">
    <source>
        <dbReference type="SAM" id="Phobius"/>
    </source>
</evidence>
<keyword evidence="10" id="KW-0472">Membrane</keyword>
<proteinExistence type="inferred from homology"/>
<feature type="transmembrane region" description="Helical" evidence="10">
    <location>
        <begin position="6"/>
        <end position="24"/>
    </location>
</feature>
<dbReference type="GO" id="GO:0019805">
    <property type="term" value="P:quinolinate biosynthetic process"/>
    <property type="evidence" value="ECO:0007669"/>
    <property type="project" value="UniProtKB-UniRule"/>
</dbReference>
<keyword evidence="6 9" id="KW-0560">Oxidoreductase</keyword>
<evidence type="ECO:0000259" key="11">
    <source>
        <dbReference type="Pfam" id="PF01494"/>
    </source>
</evidence>
<dbReference type="GO" id="GO:0071949">
    <property type="term" value="F:FAD binding"/>
    <property type="evidence" value="ECO:0007669"/>
    <property type="project" value="InterPro"/>
</dbReference>
<keyword evidence="2 9" id="KW-0285">Flavoprotein</keyword>
<comment type="similarity">
    <text evidence="9">Belongs to the aromatic-ring hydroxylase family. KMO subfamily.</text>
</comment>
<evidence type="ECO:0000256" key="4">
    <source>
        <dbReference type="ARBA" id="ARBA00022827"/>
    </source>
</evidence>
<evidence type="ECO:0000256" key="3">
    <source>
        <dbReference type="ARBA" id="ARBA00022642"/>
    </source>
</evidence>
<name>A0A0E3ZEF2_9BACT</name>
<sequence>MTEKKNIAIMGAGLVGSLLSLYLAKRGHKVDLYERRPDLRKNVVDGGRSINLALSDRGWRALKSIGIEEEMRKVAVPMHGRMMHDEQGNLTFQPYGKEGQSIYSVSRSGLNAALMNISEPNPNITYHFSRQATDVDLRTNEIRLRNLETGNNETIQPDLLFGADGAYSVVRGAMQKTERYNYEQSYLEYGYKELSIPPTADGSWAIEKNALHIWPRGNYMMIALPNIDGSFTCTLFFPYEGERSFTTIKSEEGLMNFFNEVFPDAVPLMPDLAKEYFTNPVGSLVTIKCFPWSYQGKSLLIGDACHAVVPFYGQGMNAGFEDITVLDQMLDSFDGDDWQELFEAFEKQRKPNADAIAELAVLNFIEMRDKVADPRFLLRKKIESKISEQYPDRWITLYSMVTFSDLPYSYALETGRQQDEIMKKVMKHIKGIEDYNKPQVQKLLEKQLVKKEKLKKYAAAEV</sequence>
<gene>
    <name evidence="9" type="primary">kmo</name>
    <name evidence="12" type="ORF">PKOR_07100</name>
</gene>
<evidence type="ECO:0000313" key="12">
    <source>
        <dbReference type="EMBL" id="AKD02935.1"/>
    </source>
</evidence>
<dbReference type="AlphaFoldDB" id="A0A0E3ZEF2"/>
<feature type="domain" description="FAD-binding" evidence="11">
    <location>
        <begin position="7"/>
        <end position="358"/>
    </location>
</feature>
<dbReference type="PATRIC" id="fig|400092.3.peg.1577"/>
<protein>
    <recommendedName>
        <fullName evidence="9">Kynurenine 3-monooxygenase</fullName>
        <ecNumber evidence="9">1.14.13.9</ecNumber>
    </recommendedName>
    <alternativeName>
        <fullName evidence="9">Kynurenine 3-hydroxylase</fullName>
    </alternativeName>
</protein>
<keyword evidence="10" id="KW-1133">Transmembrane helix</keyword>
<keyword evidence="13" id="KW-1185">Reference proteome</keyword>
<dbReference type="InterPro" id="IPR036188">
    <property type="entry name" value="FAD/NAD-bd_sf"/>
</dbReference>
<dbReference type="Gene3D" id="3.50.50.60">
    <property type="entry name" value="FAD/NAD(P)-binding domain"/>
    <property type="match status" value="1"/>
</dbReference>
<keyword evidence="4 9" id="KW-0274">FAD</keyword>
<evidence type="ECO:0000256" key="7">
    <source>
        <dbReference type="ARBA" id="ARBA00023033"/>
    </source>
</evidence>
<evidence type="ECO:0000256" key="1">
    <source>
        <dbReference type="ARBA" id="ARBA00001974"/>
    </source>
</evidence>
<dbReference type="GO" id="GO:0009435">
    <property type="term" value="P:NAD+ biosynthetic process"/>
    <property type="evidence" value="ECO:0007669"/>
    <property type="project" value="UniProtKB-UniPathway"/>
</dbReference>